<accession>S4V050</accession>
<evidence type="ECO:0000256" key="1">
    <source>
        <dbReference type="ARBA" id="ARBA00004304"/>
    </source>
</evidence>
<dbReference type="InterPro" id="IPR001421">
    <property type="entry name" value="ATP8_metazoa"/>
</dbReference>
<dbReference type="PANTHER" id="PTHR39937">
    <property type="entry name" value="ATP SYNTHASE PROTEIN 8"/>
    <property type="match status" value="1"/>
</dbReference>
<dbReference type="GO" id="GO:0045259">
    <property type="term" value="C:proton-transporting ATP synthase complex"/>
    <property type="evidence" value="ECO:0007669"/>
    <property type="project" value="UniProtKB-KW"/>
</dbReference>
<keyword evidence="10 13" id="KW-0472">Membrane</keyword>
<keyword evidence="6 12" id="KW-0375">Hydrogen ion transport</keyword>
<dbReference type="GO" id="GO:0015078">
    <property type="term" value="F:proton transmembrane transporter activity"/>
    <property type="evidence" value="ECO:0007669"/>
    <property type="project" value="InterPro"/>
</dbReference>
<dbReference type="PANTHER" id="PTHR39937:SF1">
    <property type="entry name" value="ATP SYNTHASE PROTEIN 8"/>
    <property type="match status" value="1"/>
</dbReference>
<evidence type="ECO:0000313" key="14">
    <source>
        <dbReference type="EMBL" id="AGN71463.1"/>
    </source>
</evidence>
<evidence type="ECO:0000256" key="5">
    <source>
        <dbReference type="ARBA" id="ARBA00022692"/>
    </source>
</evidence>
<dbReference type="AlphaFoldDB" id="S4V050"/>
<reference evidence="14" key="1">
    <citation type="journal article" date="2013" name="Mol. Biol. Evol.">
        <title>Efficient Sequencing of Anuran mtDNAs and a Mitogenomic Exploration of the Phylogeny and Evolution of Frogs.</title>
        <authorList>
            <person name="Zhang P."/>
            <person name="Liang D."/>
            <person name="Mao R.L."/>
            <person name="Hillis D.M."/>
            <person name="Wake D.B."/>
            <person name="Cannatella D.C."/>
        </authorList>
    </citation>
    <scope>NUCLEOTIDE SEQUENCE</scope>
</reference>
<keyword evidence="9 12" id="KW-0496">Mitochondrion</keyword>
<geneLocation type="mitochondrion" evidence="14"/>
<evidence type="ECO:0000256" key="7">
    <source>
        <dbReference type="ARBA" id="ARBA00022989"/>
    </source>
</evidence>
<keyword evidence="8 12" id="KW-0406">Ion transport</keyword>
<dbReference type="EMBL" id="JX564888">
    <property type="protein sequence ID" value="AGN71463.1"/>
    <property type="molecule type" value="Genomic_DNA"/>
</dbReference>
<gene>
    <name evidence="14" type="primary">ATP8</name>
</gene>
<evidence type="ECO:0000256" key="11">
    <source>
        <dbReference type="ARBA" id="ARBA00023310"/>
    </source>
</evidence>
<sequence length="54" mass="6527">MPQLDPMPWFMILFSSWLIFIMFSPTKISKYQHLNDPAPKTYKGLSKPWTWPWP</sequence>
<evidence type="ECO:0000256" key="13">
    <source>
        <dbReference type="SAM" id="Phobius"/>
    </source>
</evidence>
<feature type="transmembrane region" description="Helical" evidence="13">
    <location>
        <begin position="6"/>
        <end position="23"/>
    </location>
</feature>
<evidence type="ECO:0000256" key="10">
    <source>
        <dbReference type="ARBA" id="ARBA00023136"/>
    </source>
</evidence>
<comment type="subcellular location">
    <subcellularLocation>
        <location evidence="1 12">Mitochondrion membrane</location>
        <topology evidence="1 12">Single-pass membrane protein</topology>
    </subcellularLocation>
</comment>
<name>S4V050_9NEOB</name>
<keyword evidence="5 12" id="KW-0812">Transmembrane</keyword>
<evidence type="ECO:0000256" key="6">
    <source>
        <dbReference type="ARBA" id="ARBA00022781"/>
    </source>
</evidence>
<comment type="similarity">
    <text evidence="2 12">Belongs to the ATPase protein 8 family.</text>
</comment>
<protein>
    <recommendedName>
        <fullName evidence="12">ATP synthase complex subunit 8</fullName>
    </recommendedName>
</protein>
<evidence type="ECO:0000256" key="12">
    <source>
        <dbReference type="RuleBase" id="RU003661"/>
    </source>
</evidence>
<keyword evidence="3 12" id="KW-0813">Transport</keyword>
<organism evidence="14">
    <name type="scientific">Pleurodema thaul</name>
    <name type="common">Chile four-eyed frog</name>
    <dbReference type="NCBI Taxonomy" id="404002"/>
    <lineage>
        <taxon>Eukaryota</taxon>
        <taxon>Metazoa</taxon>
        <taxon>Chordata</taxon>
        <taxon>Craniata</taxon>
        <taxon>Vertebrata</taxon>
        <taxon>Euteleostomi</taxon>
        <taxon>Amphibia</taxon>
        <taxon>Batrachia</taxon>
        <taxon>Anura</taxon>
        <taxon>Neobatrachia</taxon>
        <taxon>Hyloidea</taxon>
        <taxon>Leptodactylidae</taxon>
        <taxon>Leiuperinae</taxon>
        <taxon>Pleurodema</taxon>
    </lineage>
</organism>
<dbReference type="GO" id="GO:0031966">
    <property type="term" value="C:mitochondrial membrane"/>
    <property type="evidence" value="ECO:0007669"/>
    <property type="project" value="UniProtKB-SubCell"/>
</dbReference>
<dbReference type="GO" id="GO:0015986">
    <property type="term" value="P:proton motive force-driven ATP synthesis"/>
    <property type="evidence" value="ECO:0007669"/>
    <property type="project" value="InterPro"/>
</dbReference>
<keyword evidence="7 13" id="KW-1133">Transmembrane helix</keyword>
<evidence type="ECO:0000256" key="9">
    <source>
        <dbReference type="ARBA" id="ARBA00023128"/>
    </source>
</evidence>
<keyword evidence="4 12" id="KW-0138">CF(0)</keyword>
<evidence type="ECO:0000256" key="3">
    <source>
        <dbReference type="ARBA" id="ARBA00022448"/>
    </source>
</evidence>
<evidence type="ECO:0000256" key="4">
    <source>
        <dbReference type="ARBA" id="ARBA00022547"/>
    </source>
</evidence>
<proteinExistence type="inferred from homology"/>
<evidence type="ECO:0000256" key="2">
    <source>
        <dbReference type="ARBA" id="ARBA00008892"/>
    </source>
</evidence>
<dbReference type="InterPro" id="IPR050635">
    <property type="entry name" value="ATPase_protein_8"/>
</dbReference>
<keyword evidence="11" id="KW-0066">ATP synthesis</keyword>
<dbReference type="Pfam" id="PF00895">
    <property type="entry name" value="ATP-synt_8"/>
    <property type="match status" value="1"/>
</dbReference>
<evidence type="ECO:0000256" key="8">
    <source>
        <dbReference type="ARBA" id="ARBA00023065"/>
    </source>
</evidence>